<dbReference type="GO" id="GO:0008444">
    <property type="term" value="F:CDP-diacylglycerol-glycerol-3-phosphate 3-phosphatidyltransferase activity"/>
    <property type="evidence" value="ECO:0007669"/>
    <property type="project" value="UniProtKB-UniRule"/>
</dbReference>
<dbReference type="InterPro" id="IPR048254">
    <property type="entry name" value="CDP_ALCOHOL_P_TRANSF_CS"/>
</dbReference>
<gene>
    <name evidence="18" type="ordered locus">UWK_00671</name>
</gene>
<evidence type="ECO:0000256" key="16">
    <source>
        <dbReference type="RuleBase" id="RU003750"/>
    </source>
</evidence>
<dbReference type="PROSITE" id="PS00379">
    <property type="entry name" value="CDP_ALCOHOL_P_TRANSF"/>
    <property type="match status" value="1"/>
</dbReference>
<proteinExistence type="inferred from homology"/>
<feature type="transmembrane region" description="Helical" evidence="17">
    <location>
        <begin position="158"/>
        <end position="176"/>
    </location>
</feature>
<evidence type="ECO:0000256" key="3">
    <source>
        <dbReference type="ARBA" id="ARBA00010441"/>
    </source>
</evidence>
<evidence type="ECO:0000256" key="10">
    <source>
        <dbReference type="ARBA" id="ARBA00023098"/>
    </source>
</evidence>
<dbReference type="PANTHER" id="PTHR14269">
    <property type="entry name" value="CDP-DIACYLGLYCEROL--GLYCEROL-3-PHOSPHATE 3-PHOSPHATIDYLTRANSFERASE-RELATED"/>
    <property type="match status" value="1"/>
</dbReference>
<dbReference type="GO" id="GO:0016020">
    <property type="term" value="C:membrane"/>
    <property type="evidence" value="ECO:0007669"/>
    <property type="project" value="UniProtKB-SubCell"/>
</dbReference>
<keyword evidence="9 17" id="KW-1133">Transmembrane helix</keyword>
<evidence type="ECO:0000256" key="9">
    <source>
        <dbReference type="ARBA" id="ARBA00022989"/>
    </source>
</evidence>
<dbReference type="InterPro" id="IPR004570">
    <property type="entry name" value="Phosphatidylglycerol_P_synth"/>
</dbReference>
<feature type="transmembrane region" description="Helical" evidence="17">
    <location>
        <begin position="76"/>
        <end position="100"/>
    </location>
</feature>
<dbReference type="InterPro" id="IPR050324">
    <property type="entry name" value="CDP-alcohol_PTase-I"/>
</dbReference>
<reference evidence="19" key="1">
    <citation type="journal article" date="2013" name="Stand. Genomic Sci.">
        <title>Complete genome sequence of Desulfocapsa sulfexigens, a marine deltaproteobacterium specialized in disproportionating inorganic sulfur compounds.</title>
        <authorList>
            <person name="Finster K.W."/>
            <person name="Kjeldsen K.U."/>
            <person name="Kube M."/>
            <person name="Reinhardt R."/>
            <person name="Mussmann M."/>
            <person name="Amann R."/>
            <person name="Schreiber L."/>
        </authorList>
    </citation>
    <scope>NUCLEOTIDE SEQUENCE [LARGE SCALE GENOMIC DNA]</scope>
    <source>
        <strain evidence="19">DSM 10523 / SB164P1</strain>
    </source>
</reference>
<comment type="pathway">
    <text evidence="2">Phospholipid metabolism; phosphatidylglycerol biosynthesis; phosphatidylglycerol from CDP-diacylglycerol: step 1/2.</text>
</comment>
<keyword evidence="7 16" id="KW-0808">Transferase</keyword>
<comment type="similarity">
    <text evidence="3 16">Belongs to the CDP-alcohol phosphatidyltransferase class-I family.</text>
</comment>
<dbReference type="EMBL" id="CP003985">
    <property type="protein sequence ID" value="AGF77251.1"/>
    <property type="molecule type" value="Genomic_DNA"/>
</dbReference>
<evidence type="ECO:0000256" key="12">
    <source>
        <dbReference type="ARBA" id="ARBA00023209"/>
    </source>
</evidence>
<dbReference type="KEGG" id="dsf:UWK_00671"/>
<dbReference type="InterPro" id="IPR043130">
    <property type="entry name" value="CDP-OH_PTrfase_TM_dom"/>
</dbReference>
<keyword evidence="10" id="KW-0443">Lipid metabolism</keyword>
<evidence type="ECO:0000256" key="14">
    <source>
        <dbReference type="ARBA" id="ARBA00048586"/>
    </source>
</evidence>
<evidence type="ECO:0000256" key="17">
    <source>
        <dbReference type="SAM" id="Phobius"/>
    </source>
</evidence>
<dbReference type="Gene3D" id="1.20.120.1760">
    <property type="match status" value="1"/>
</dbReference>
<name>M1PL89_DESSD</name>
<evidence type="ECO:0000256" key="4">
    <source>
        <dbReference type="ARBA" id="ARBA00013170"/>
    </source>
</evidence>
<dbReference type="OrthoDB" id="9796672at2"/>
<dbReference type="InterPro" id="IPR000462">
    <property type="entry name" value="CDP-OH_P_trans"/>
</dbReference>
<organism evidence="18 19">
    <name type="scientific">Desulfocapsa sulfexigens (strain DSM 10523 / SB164P1)</name>
    <dbReference type="NCBI Taxonomy" id="1167006"/>
    <lineage>
        <taxon>Bacteria</taxon>
        <taxon>Pseudomonadati</taxon>
        <taxon>Thermodesulfobacteriota</taxon>
        <taxon>Desulfobulbia</taxon>
        <taxon>Desulfobulbales</taxon>
        <taxon>Desulfocapsaceae</taxon>
        <taxon>Desulfocapsa</taxon>
    </lineage>
</organism>
<evidence type="ECO:0000256" key="8">
    <source>
        <dbReference type="ARBA" id="ARBA00022692"/>
    </source>
</evidence>
<dbReference type="AlphaFoldDB" id="M1PL89"/>
<dbReference type="Pfam" id="PF01066">
    <property type="entry name" value="CDP-OH_P_transf"/>
    <property type="match status" value="1"/>
</dbReference>
<accession>M1PL89</accession>
<evidence type="ECO:0000313" key="18">
    <source>
        <dbReference type="EMBL" id="AGF77251.1"/>
    </source>
</evidence>
<keyword evidence="12" id="KW-0594">Phospholipid biosynthesis</keyword>
<dbReference type="EC" id="2.7.8.5" evidence="4 15"/>
<keyword evidence="13" id="KW-1208">Phospholipid metabolism</keyword>
<keyword evidence="8 17" id="KW-0812">Transmembrane</keyword>
<dbReference type="NCBIfam" id="TIGR00560">
    <property type="entry name" value="pgsA"/>
    <property type="match status" value="1"/>
</dbReference>
<dbReference type="PANTHER" id="PTHR14269:SF62">
    <property type="entry name" value="CDP-DIACYLGLYCEROL--GLYCEROL-3-PHOSPHATE 3-PHOSPHATIDYLTRANSFERASE 1, CHLOROPLASTIC"/>
    <property type="match status" value="1"/>
</dbReference>
<evidence type="ECO:0000256" key="7">
    <source>
        <dbReference type="ARBA" id="ARBA00022679"/>
    </source>
</evidence>
<sequence length="186" mass="20855">MKQLMTWPNILTGMRFLMIPLLVFLMTLEQTVFIAFLAWSVFALAAFTDWLDGYLARKYHSESILGKLMDPLADKLLVTAALIMLIPLGRVPAWVCLIIIGREIFITGIRGLAASRGIVVAADNLGKIKSNFQYYGVGLLLFPLNLLPIPFQYESGMVLLYISVVLSVWSAVNYTYTLRNIFVEAS</sequence>
<dbReference type="PATRIC" id="fig|1167006.5.peg.767"/>
<feature type="transmembrane region" description="Helical" evidence="17">
    <location>
        <begin position="132"/>
        <end position="151"/>
    </location>
</feature>
<evidence type="ECO:0000256" key="6">
    <source>
        <dbReference type="ARBA" id="ARBA00022516"/>
    </source>
</evidence>
<evidence type="ECO:0000256" key="13">
    <source>
        <dbReference type="ARBA" id="ARBA00023264"/>
    </source>
</evidence>
<dbReference type="HOGENOM" id="CLU_051314_2_3_7"/>
<comment type="subcellular location">
    <subcellularLocation>
        <location evidence="1">Membrane</location>
        <topology evidence="1">Multi-pass membrane protein</topology>
    </subcellularLocation>
</comment>
<evidence type="ECO:0000313" key="19">
    <source>
        <dbReference type="Proteomes" id="UP000011721"/>
    </source>
</evidence>
<dbReference type="RefSeq" id="WP_015402947.1">
    <property type="nucleotide sequence ID" value="NC_020304.1"/>
</dbReference>
<keyword evidence="19" id="KW-1185">Reference proteome</keyword>
<evidence type="ECO:0000256" key="11">
    <source>
        <dbReference type="ARBA" id="ARBA00023136"/>
    </source>
</evidence>
<dbReference type="PIRSF" id="PIRSF000847">
    <property type="entry name" value="Phos_ph_gly_syn"/>
    <property type="match status" value="1"/>
</dbReference>
<feature type="transmembrane region" description="Helical" evidence="17">
    <location>
        <begin position="32"/>
        <end position="55"/>
    </location>
</feature>
<evidence type="ECO:0000256" key="15">
    <source>
        <dbReference type="NCBIfam" id="TIGR00560"/>
    </source>
</evidence>
<evidence type="ECO:0000256" key="1">
    <source>
        <dbReference type="ARBA" id="ARBA00004141"/>
    </source>
</evidence>
<protein>
    <recommendedName>
        <fullName evidence="5 15">CDP-diacylglycerol--glycerol-3-phosphate 3-phosphatidyltransferase</fullName>
        <ecNumber evidence="4 15">2.7.8.5</ecNumber>
    </recommendedName>
</protein>
<dbReference type="STRING" id="1167006.UWK_00671"/>
<comment type="catalytic activity">
    <reaction evidence="14">
        <text>a CDP-1,2-diacyl-sn-glycerol + sn-glycerol 3-phosphate = a 1,2-diacyl-sn-glycero-3-phospho-(1'-sn-glycero-3'-phosphate) + CMP + H(+)</text>
        <dbReference type="Rhea" id="RHEA:12593"/>
        <dbReference type="ChEBI" id="CHEBI:15378"/>
        <dbReference type="ChEBI" id="CHEBI:57597"/>
        <dbReference type="ChEBI" id="CHEBI:58332"/>
        <dbReference type="ChEBI" id="CHEBI:60110"/>
        <dbReference type="ChEBI" id="CHEBI:60377"/>
        <dbReference type="EC" id="2.7.8.5"/>
    </reaction>
</comment>
<dbReference type="GO" id="GO:0046474">
    <property type="term" value="P:glycerophospholipid biosynthetic process"/>
    <property type="evidence" value="ECO:0007669"/>
    <property type="project" value="TreeGrafter"/>
</dbReference>
<keyword evidence="6" id="KW-0444">Lipid biosynthesis</keyword>
<evidence type="ECO:0000256" key="5">
    <source>
        <dbReference type="ARBA" id="ARBA00014944"/>
    </source>
</evidence>
<dbReference type="eggNOG" id="COG0558">
    <property type="taxonomic scope" value="Bacteria"/>
</dbReference>
<dbReference type="Proteomes" id="UP000011721">
    <property type="component" value="Chromosome"/>
</dbReference>
<evidence type="ECO:0000256" key="2">
    <source>
        <dbReference type="ARBA" id="ARBA00005042"/>
    </source>
</evidence>
<keyword evidence="11 17" id="KW-0472">Membrane</keyword>